<organism evidence="1 2">
    <name type="scientific">Neobacillus massiliamazoniensis</name>
    <dbReference type="NCBI Taxonomy" id="1499688"/>
    <lineage>
        <taxon>Bacteria</taxon>
        <taxon>Bacillati</taxon>
        <taxon>Bacillota</taxon>
        <taxon>Bacilli</taxon>
        <taxon>Bacillales</taxon>
        <taxon>Bacillaceae</taxon>
        <taxon>Neobacillus</taxon>
    </lineage>
</organism>
<dbReference type="OrthoDB" id="2376882at2"/>
<dbReference type="EMBL" id="CVRB01000001">
    <property type="protein sequence ID" value="CRK80775.1"/>
    <property type="molecule type" value="Genomic_DNA"/>
</dbReference>
<dbReference type="PANTHER" id="PTHR40051:SF1">
    <property type="entry name" value="YOLD-LIKE FAMILY PROTEIN"/>
    <property type="match status" value="1"/>
</dbReference>
<keyword evidence="2" id="KW-1185">Reference proteome</keyword>
<protein>
    <submittedName>
        <fullName evidence="1">YolD</fullName>
    </submittedName>
</protein>
<dbReference type="RefSeq" id="WP_090630798.1">
    <property type="nucleotide sequence ID" value="NZ_CVRB01000001.1"/>
</dbReference>
<name>A0A0U1NS57_9BACI</name>
<accession>A0A0U1NS57</accession>
<dbReference type="AlphaFoldDB" id="A0A0U1NS57"/>
<evidence type="ECO:0000313" key="1">
    <source>
        <dbReference type="EMBL" id="CRK80775.1"/>
    </source>
</evidence>
<gene>
    <name evidence="1" type="ORF">BN000_00663</name>
</gene>
<sequence>MAIRDRGKKKWQFAFGMPELIKRQRDMWHDSDRIVKPIIDVHELEEFDQRICYAMEFNLNVKLTLWSDGFTKDIKGRVHYVDPLTHQLRIEIEPGKFHNIDLEDVVGVIVVE</sequence>
<dbReference type="InterPro" id="IPR014962">
    <property type="entry name" value="YolD"/>
</dbReference>
<reference evidence="2" key="1">
    <citation type="submission" date="2015-05" db="EMBL/GenBank/DDBJ databases">
        <authorList>
            <person name="Urmite Genomes"/>
        </authorList>
    </citation>
    <scope>NUCLEOTIDE SEQUENCE [LARGE SCALE GENOMIC DNA]</scope>
    <source>
        <strain evidence="2">LF1</strain>
    </source>
</reference>
<evidence type="ECO:0000313" key="2">
    <source>
        <dbReference type="Proteomes" id="UP000199087"/>
    </source>
</evidence>
<proteinExistence type="predicted"/>
<dbReference type="PANTHER" id="PTHR40051">
    <property type="entry name" value="IG HYPOTHETICAL 15966"/>
    <property type="match status" value="1"/>
</dbReference>
<dbReference type="Pfam" id="PF08863">
    <property type="entry name" value="YolD"/>
    <property type="match status" value="1"/>
</dbReference>
<dbReference type="Proteomes" id="UP000199087">
    <property type="component" value="Unassembled WGS sequence"/>
</dbReference>